<dbReference type="Proteomes" id="UP000785679">
    <property type="component" value="Unassembled WGS sequence"/>
</dbReference>
<name>A0A8J8NNX7_HALGN</name>
<dbReference type="Gene3D" id="3.40.50.12780">
    <property type="entry name" value="N-terminal domain of ligase-like"/>
    <property type="match status" value="1"/>
</dbReference>
<gene>
    <name evidence="2" type="ORF">FGO68_gene12204</name>
</gene>
<dbReference type="SUPFAM" id="SSF56801">
    <property type="entry name" value="Acetyl-CoA synthetase-like"/>
    <property type="match status" value="1"/>
</dbReference>
<dbReference type="Pfam" id="PF00501">
    <property type="entry name" value="AMP-binding"/>
    <property type="match status" value="1"/>
</dbReference>
<evidence type="ECO:0000313" key="3">
    <source>
        <dbReference type="Proteomes" id="UP000785679"/>
    </source>
</evidence>
<evidence type="ECO:0000313" key="2">
    <source>
        <dbReference type="EMBL" id="TNV77925.1"/>
    </source>
</evidence>
<evidence type="ECO:0000259" key="1">
    <source>
        <dbReference type="Pfam" id="PF00501"/>
    </source>
</evidence>
<dbReference type="InterPro" id="IPR042099">
    <property type="entry name" value="ANL_N_sf"/>
</dbReference>
<dbReference type="InterPro" id="IPR000873">
    <property type="entry name" value="AMP-dep_synth/lig_dom"/>
</dbReference>
<comment type="caution">
    <text evidence="2">The sequence shown here is derived from an EMBL/GenBank/DDBJ whole genome shotgun (WGS) entry which is preliminary data.</text>
</comment>
<keyword evidence="3" id="KW-1185">Reference proteome</keyword>
<sequence>MYAKQLIKRTFGTVSPKFPESTVAGLYKRAVAENHYQDAVRFGSQKINWTLREFDRYSSAFAFGLLESGYARGDKLVLWADQTNSAELLVAQMGAFKAGVQIVTFDEKESIDAVDQTLRDSGARGFLFSPQTVVSQDANHHSVTRQTFLQKLMPELHGLYPGDELALKAYPHLKQIIQLGHHTIRGVIKFKDAMVYANPNLSNFEIPTNQSGDAAFSAYQNGKEVASFTSGDLVQEASNLWSAHFKQGDSATPVFISVDLETPLGLASFLANNAHGRKVSLKTQQSTTIVTDQELVEIEAPASKKAEFAELTQSVTKIVVAGNKRVSASSLFANARDFTTINPYTLQ</sequence>
<reference evidence="2" key="1">
    <citation type="submission" date="2019-06" db="EMBL/GenBank/DDBJ databases">
        <authorList>
            <person name="Zheng W."/>
        </authorList>
    </citation>
    <scope>NUCLEOTIDE SEQUENCE</scope>
    <source>
        <strain evidence="2">QDHG01</strain>
    </source>
</reference>
<dbReference type="AlphaFoldDB" id="A0A8J8NNX7"/>
<accession>A0A8J8NNX7</accession>
<protein>
    <recommendedName>
        <fullName evidence="1">AMP-dependent synthetase/ligase domain-containing protein</fullName>
    </recommendedName>
</protein>
<dbReference type="EMBL" id="RRYP01011142">
    <property type="protein sequence ID" value="TNV77925.1"/>
    <property type="molecule type" value="Genomic_DNA"/>
</dbReference>
<organism evidence="2 3">
    <name type="scientific">Halteria grandinella</name>
    <dbReference type="NCBI Taxonomy" id="5974"/>
    <lineage>
        <taxon>Eukaryota</taxon>
        <taxon>Sar</taxon>
        <taxon>Alveolata</taxon>
        <taxon>Ciliophora</taxon>
        <taxon>Intramacronucleata</taxon>
        <taxon>Spirotrichea</taxon>
        <taxon>Stichotrichia</taxon>
        <taxon>Sporadotrichida</taxon>
        <taxon>Halteriidae</taxon>
        <taxon>Halteria</taxon>
    </lineage>
</organism>
<dbReference type="OrthoDB" id="310158at2759"/>
<proteinExistence type="predicted"/>
<feature type="domain" description="AMP-dependent synthetase/ligase" evidence="1">
    <location>
        <begin position="32"/>
        <end position="143"/>
    </location>
</feature>